<protein>
    <recommendedName>
        <fullName evidence="3">Maturase K</fullName>
    </recommendedName>
</protein>
<dbReference type="EMBL" id="BQNB010019508">
    <property type="protein sequence ID" value="GJT86048.1"/>
    <property type="molecule type" value="Genomic_DNA"/>
</dbReference>
<organism evidence="1 2">
    <name type="scientific">Tanacetum coccineum</name>
    <dbReference type="NCBI Taxonomy" id="301880"/>
    <lineage>
        <taxon>Eukaryota</taxon>
        <taxon>Viridiplantae</taxon>
        <taxon>Streptophyta</taxon>
        <taxon>Embryophyta</taxon>
        <taxon>Tracheophyta</taxon>
        <taxon>Spermatophyta</taxon>
        <taxon>Magnoliopsida</taxon>
        <taxon>eudicotyledons</taxon>
        <taxon>Gunneridae</taxon>
        <taxon>Pentapetalae</taxon>
        <taxon>asterids</taxon>
        <taxon>campanulids</taxon>
        <taxon>Asterales</taxon>
        <taxon>Asteraceae</taxon>
        <taxon>Asteroideae</taxon>
        <taxon>Anthemideae</taxon>
        <taxon>Anthemidinae</taxon>
        <taxon>Tanacetum</taxon>
    </lineage>
</organism>
<evidence type="ECO:0000313" key="1">
    <source>
        <dbReference type="EMBL" id="GJT86048.1"/>
    </source>
</evidence>
<evidence type="ECO:0008006" key="3">
    <source>
        <dbReference type="Google" id="ProtNLM"/>
    </source>
</evidence>
<evidence type="ECO:0000313" key="2">
    <source>
        <dbReference type="Proteomes" id="UP001151760"/>
    </source>
</evidence>
<keyword evidence="2" id="KW-1185">Reference proteome</keyword>
<gene>
    <name evidence="1" type="ORF">Tco_1067765</name>
</gene>
<proteinExistence type="predicted"/>
<reference evidence="1" key="2">
    <citation type="submission" date="2022-01" db="EMBL/GenBank/DDBJ databases">
        <authorList>
            <person name="Yamashiro T."/>
            <person name="Shiraishi A."/>
            <person name="Satake H."/>
            <person name="Nakayama K."/>
        </authorList>
    </citation>
    <scope>NUCLEOTIDE SEQUENCE</scope>
</reference>
<name>A0ABQ5HFW4_9ASTR</name>
<sequence>MGKELERGNFPDSLLRMILQFEVVSKSVLNSRLENSRLQHFEISRFINTPPMLSTSSKVSARIRRIFFAGYGVLRQTHLVLLCWPKYYIRRIVDVDTAYSSKSGNGLLVRQVLDTAYVSRMIRLIGCQNQ</sequence>
<accession>A0ABQ5HFW4</accession>
<comment type="caution">
    <text evidence="1">The sequence shown here is derived from an EMBL/GenBank/DDBJ whole genome shotgun (WGS) entry which is preliminary data.</text>
</comment>
<dbReference type="Proteomes" id="UP001151760">
    <property type="component" value="Unassembled WGS sequence"/>
</dbReference>
<reference evidence="1" key="1">
    <citation type="journal article" date="2022" name="Int. J. Mol. Sci.">
        <title>Draft Genome of Tanacetum Coccineum: Genomic Comparison of Closely Related Tanacetum-Family Plants.</title>
        <authorList>
            <person name="Yamashiro T."/>
            <person name="Shiraishi A."/>
            <person name="Nakayama K."/>
            <person name="Satake H."/>
        </authorList>
    </citation>
    <scope>NUCLEOTIDE SEQUENCE</scope>
</reference>